<protein>
    <submittedName>
        <fullName evidence="1">Gp31</fullName>
    </submittedName>
</protein>
<evidence type="ECO:0000313" key="1">
    <source>
        <dbReference type="EMBL" id="CYU39873.1"/>
    </source>
</evidence>
<comment type="caution">
    <text evidence="1">The sequence shown here is derived from an EMBL/GenBank/DDBJ whole genome shotgun (WGS) entry which is preliminary data.</text>
</comment>
<name>A0AAN2RDQ8_STRSU</name>
<dbReference type="Proteomes" id="UP000074664">
    <property type="component" value="Unassembled WGS sequence"/>
</dbReference>
<accession>A0AAN2RDQ8</accession>
<dbReference type="InterPro" id="IPR006524">
    <property type="entry name" value="ArpU-like"/>
</dbReference>
<organism evidence="1 2">
    <name type="scientific">Streptococcus suis</name>
    <dbReference type="NCBI Taxonomy" id="1307"/>
    <lineage>
        <taxon>Bacteria</taxon>
        <taxon>Bacillati</taxon>
        <taxon>Bacillota</taxon>
        <taxon>Bacilli</taxon>
        <taxon>Lactobacillales</taxon>
        <taxon>Streptococcaceae</taxon>
        <taxon>Streptococcus</taxon>
    </lineage>
</organism>
<gene>
    <name evidence="1" type="ORF">ERS132392_00544</name>
</gene>
<dbReference type="AlphaFoldDB" id="A0AAN2RDQ8"/>
<dbReference type="NCBIfam" id="TIGR01637">
    <property type="entry name" value="phage_arpU"/>
    <property type="match status" value="1"/>
</dbReference>
<sequence length="170" mass="19602">MIKQKKPRRSLPRLWCIAINIIPQLEGASLIFLDTMIDEKKTIAITKRYLKQYPRLKTIARTTTTLQSNWNISDKVKSGPTRNTQEDKLLNAIAVSQEVEEIERAISNLDKLHSDILTEKYIKRQKADYGIYQDMNISESGFYRTLQTALLDFACIFKSGELLQYKDGQG</sequence>
<reference evidence="1 2" key="1">
    <citation type="submission" date="2016-02" db="EMBL/GenBank/DDBJ databases">
        <authorList>
            <consortium name="Pathogen Informatics"/>
        </authorList>
    </citation>
    <scope>NUCLEOTIDE SEQUENCE [LARGE SCALE GENOMIC DNA]</scope>
    <source>
        <strain evidence="1 2">LSS30</strain>
    </source>
</reference>
<proteinExistence type="predicted"/>
<dbReference type="EMBL" id="FIGH01000002">
    <property type="protein sequence ID" value="CYU39873.1"/>
    <property type="molecule type" value="Genomic_DNA"/>
</dbReference>
<evidence type="ECO:0000313" key="2">
    <source>
        <dbReference type="Proteomes" id="UP000074664"/>
    </source>
</evidence>